<sequence>MKHFKQHPIFAAVFALLLAAFVGGAVYDFVLFNKNTAAARKAQQAVNKYENAIQKAPVKESLAQADANLKGLQGKLESLDKELSRDSTKVLAASPVTQGFELVEHLRSMTDKWTNAATEKGISVPENFKFSFENYVSGKSKPEDEAVLALWKQASILDNILQKLFNSKPDNAPMGIVAVQREILPIELEAQAKTQKNSSRRTRVARGARDNMTGDTFTVDPYITARKKGSVSALGYRIVFTGYTENMRRFLNELNSFDLMLVVRSVEVKPSLGSAKRVVRTEEDDALLSAFGGAGAKEESVEVSKDPVVSENVSEFTFVIEYVEVDKNAVSENKKSDEAEENTQE</sequence>
<accession>A0ABU4WDZ4</accession>
<name>A0ABU4WDZ4_9BACT</name>
<dbReference type="RefSeq" id="WP_370396234.1">
    <property type="nucleotide sequence ID" value="NZ_JALBUT010000001.1"/>
</dbReference>
<protein>
    <submittedName>
        <fullName evidence="1">Amuc_1100 family pilus-like protein</fullName>
    </submittedName>
</protein>
<dbReference type="Proteomes" id="UP001275932">
    <property type="component" value="Unassembled WGS sequence"/>
</dbReference>
<organism evidence="1 2">
    <name type="scientific">Intestinicryptomonas porci</name>
    <dbReference type="NCBI Taxonomy" id="2926320"/>
    <lineage>
        <taxon>Bacteria</taxon>
        <taxon>Pseudomonadati</taxon>
        <taxon>Verrucomicrobiota</taxon>
        <taxon>Opitutia</taxon>
        <taxon>Opitutales</taxon>
        <taxon>Intestinicryptomonaceae</taxon>
        <taxon>Intestinicryptomonas</taxon>
    </lineage>
</organism>
<evidence type="ECO:0000313" key="2">
    <source>
        <dbReference type="Proteomes" id="UP001275932"/>
    </source>
</evidence>
<keyword evidence="2" id="KW-1185">Reference proteome</keyword>
<evidence type="ECO:0000313" key="1">
    <source>
        <dbReference type="EMBL" id="MDX8414787.1"/>
    </source>
</evidence>
<comment type="caution">
    <text evidence="1">The sequence shown here is derived from an EMBL/GenBank/DDBJ whole genome shotgun (WGS) entry which is preliminary data.</text>
</comment>
<reference evidence="1 2" key="1">
    <citation type="submission" date="2022-03" db="EMBL/GenBank/DDBJ databases">
        <title>Novel taxa within the pig intestine.</title>
        <authorList>
            <person name="Wylensek D."/>
            <person name="Bishof K."/>
            <person name="Afrizal A."/>
            <person name="Clavel T."/>
        </authorList>
    </citation>
    <scope>NUCLEOTIDE SEQUENCE [LARGE SCALE GENOMIC DNA]</scope>
    <source>
        <strain evidence="1 2">CLA-KB-P66</strain>
    </source>
</reference>
<gene>
    <name evidence="1" type="ORF">MOX91_01115</name>
</gene>
<dbReference type="EMBL" id="JALBUT010000001">
    <property type="protein sequence ID" value="MDX8414787.1"/>
    <property type="molecule type" value="Genomic_DNA"/>
</dbReference>
<proteinExistence type="predicted"/>